<evidence type="ECO:0000313" key="4">
    <source>
        <dbReference type="Proteomes" id="UP000460416"/>
    </source>
</evidence>
<dbReference type="InterPro" id="IPR000792">
    <property type="entry name" value="Tscrpt_reg_LuxR_C"/>
</dbReference>
<accession>A0A7M3SYP4</accession>
<feature type="transmembrane region" description="Helical" evidence="1">
    <location>
        <begin position="40"/>
        <end position="61"/>
    </location>
</feature>
<keyword evidence="1" id="KW-1133">Transmembrane helix</keyword>
<dbReference type="GO" id="GO:0003677">
    <property type="term" value="F:DNA binding"/>
    <property type="evidence" value="ECO:0007669"/>
    <property type="project" value="InterPro"/>
</dbReference>
<keyword evidence="4" id="KW-1185">Reference proteome</keyword>
<name>A0A7M3SYP4_9FLAO</name>
<sequence length="79" mass="9332">MGSKLNFSGHTVNTHKKNILRKTDSRNSTQLVSNFWVEGLTSFCIIRSWILVGFFWQYFFFQKDLSFKDSFYISATMEC</sequence>
<dbReference type="PROSITE" id="PS50043">
    <property type="entry name" value="HTH_LUXR_2"/>
    <property type="match status" value="1"/>
</dbReference>
<dbReference type="OrthoDB" id="965844at2"/>
<dbReference type="Proteomes" id="UP000460416">
    <property type="component" value="Unassembled WGS sequence"/>
</dbReference>
<dbReference type="AlphaFoldDB" id="A0A7M3SYP4"/>
<evidence type="ECO:0000256" key="1">
    <source>
        <dbReference type="SAM" id="Phobius"/>
    </source>
</evidence>
<dbReference type="InterPro" id="IPR036388">
    <property type="entry name" value="WH-like_DNA-bd_sf"/>
</dbReference>
<dbReference type="SUPFAM" id="SSF46894">
    <property type="entry name" value="C-terminal effector domain of the bipartite response regulators"/>
    <property type="match status" value="1"/>
</dbReference>
<dbReference type="EMBL" id="VJVW01000001">
    <property type="protein sequence ID" value="MUP41725.1"/>
    <property type="molecule type" value="Genomic_DNA"/>
</dbReference>
<reference evidence="3 4" key="1">
    <citation type="submission" date="2019-07" db="EMBL/GenBank/DDBJ databases">
        <title>Gramella aestuarii sp. nov., isolated from a tidal flat, and emended description of Gramella echinicola.</title>
        <authorList>
            <person name="Liu L."/>
        </authorList>
    </citation>
    <scope>NUCLEOTIDE SEQUENCE [LARGE SCALE GENOMIC DNA]</scope>
    <source>
        <strain evidence="3 4">BS12</strain>
    </source>
</reference>
<keyword evidence="1" id="KW-0472">Membrane</keyword>
<comment type="caution">
    <text evidence="3">The sequence shown here is derived from an EMBL/GenBank/DDBJ whole genome shotgun (WGS) entry which is preliminary data.</text>
</comment>
<dbReference type="GO" id="GO:0006355">
    <property type="term" value="P:regulation of DNA-templated transcription"/>
    <property type="evidence" value="ECO:0007669"/>
    <property type="project" value="InterPro"/>
</dbReference>
<proteinExistence type="predicted"/>
<organism evidence="3 4">
    <name type="scientific">Christiangramia aestuarii</name>
    <dbReference type="NCBI Taxonomy" id="1028746"/>
    <lineage>
        <taxon>Bacteria</taxon>
        <taxon>Pseudomonadati</taxon>
        <taxon>Bacteroidota</taxon>
        <taxon>Flavobacteriia</taxon>
        <taxon>Flavobacteriales</taxon>
        <taxon>Flavobacteriaceae</taxon>
        <taxon>Christiangramia</taxon>
    </lineage>
</organism>
<dbReference type="RefSeq" id="WP_162430924.1">
    <property type="nucleotide sequence ID" value="NZ_BAABGI010000002.1"/>
</dbReference>
<dbReference type="InterPro" id="IPR016032">
    <property type="entry name" value="Sig_transdc_resp-reg_C-effctor"/>
</dbReference>
<gene>
    <name evidence="3" type="ORF">FLP08_03995</name>
</gene>
<protein>
    <submittedName>
        <fullName evidence="3">Helix-turn-helix transcriptional regulator</fullName>
    </submittedName>
</protein>
<evidence type="ECO:0000259" key="2">
    <source>
        <dbReference type="PROSITE" id="PS50043"/>
    </source>
</evidence>
<evidence type="ECO:0000313" key="3">
    <source>
        <dbReference type="EMBL" id="MUP41725.1"/>
    </source>
</evidence>
<keyword evidence="1" id="KW-0812">Transmembrane</keyword>
<dbReference type="Gene3D" id="1.10.10.10">
    <property type="entry name" value="Winged helix-like DNA-binding domain superfamily/Winged helix DNA-binding domain"/>
    <property type="match status" value="1"/>
</dbReference>
<feature type="domain" description="HTH luxR-type" evidence="2">
    <location>
        <begin position="1"/>
        <end position="39"/>
    </location>
</feature>